<organism evidence="1">
    <name type="scientific">Brassica napus</name>
    <name type="common">Rape</name>
    <dbReference type="NCBI Taxonomy" id="3708"/>
    <lineage>
        <taxon>Eukaryota</taxon>
        <taxon>Viridiplantae</taxon>
        <taxon>Streptophyta</taxon>
        <taxon>Embryophyta</taxon>
        <taxon>Tracheophyta</taxon>
        <taxon>Spermatophyta</taxon>
        <taxon>Magnoliopsida</taxon>
        <taxon>eudicotyledons</taxon>
        <taxon>Gunneridae</taxon>
        <taxon>Pentapetalae</taxon>
        <taxon>rosids</taxon>
        <taxon>malvids</taxon>
        <taxon>Brassicales</taxon>
        <taxon>Brassicaceae</taxon>
        <taxon>Brassiceae</taxon>
        <taxon>Brassica</taxon>
    </lineage>
</organism>
<dbReference type="AlphaFoldDB" id="A0A078JY25"/>
<protein>
    <submittedName>
        <fullName evidence="1">BnaCnng73610D protein</fullName>
    </submittedName>
</protein>
<reference evidence="1" key="2">
    <citation type="submission" date="2014-06" db="EMBL/GenBank/DDBJ databases">
        <authorList>
            <person name="Genoscope - CEA"/>
        </authorList>
    </citation>
    <scope>NUCLEOTIDE SEQUENCE</scope>
</reference>
<reference evidence="1" key="1">
    <citation type="journal article" date="2014" name="Science">
        <title>Plant genetics. Early allopolyploid evolution in the post-Neolithic Brassica napus oilseed genome.</title>
        <authorList>
            <person name="Chalhoub B."/>
            <person name="Denoeud F."/>
            <person name="Liu S."/>
            <person name="Parkin I.A."/>
            <person name="Tang H."/>
            <person name="Wang X."/>
            <person name="Chiquet J."/>
            <person name="Belcram H."/>
            <person name="Tong C."/>
            <person name="Samans B."/>
            <person name="Correa M."/>
            <person name="Da Silva C."/>
            <person name="Just J."/>
            <person name="Falentin C."/>
            <person name="Koh C.S."/>
            <person name="Le Clainche I."/>
            <person name="Bernard M."/>
            <person name="Bento P."/>
            <person name="Noel B."/>
            <person name="Labadie K."/>
            <person name="Alberti A."/>
            <person name="Charles M."/>
            <person name="Arnaud D."/>
            <person name="Guo H."/>
            <person name="Daviaud C."/>
            <person name="Alamery S."/>
            <person name="Jabbari K."/>
            <person name="Zhao M."/>
            <person name="Edger P.P."/>
            <person name="Chelaifa H."/>
            <person name="Tack D."/>
            <person name="Lassalle G."/>
            <person name="Mestiri I."/>
            <person name="Schnel N."/>
            <person name="Le Paslier M.C."/>
            <person name="Fan G."/>
            <person name="Renault V."/>
            <person name="Bayer P.E."/>
            <person name="Golicz A.A."/>
            <person name="Manoli S."/>
            <person name="Lee T.H."/>
            <person name="Thi V.H."/>
            <person name="Chalabi S."/>
            <person name="Hu Q."/>
            <person name="Fan C."/>
            <person name="Tollenaere R."/>
            <person name="Lu Y."/>
            <person name="Battail C."/>
            <person name="Shen J."/>
            <person name="Sidebottom C.H."/>
            <person name="Wang X."/>
            <person name="Canaguier A."/>
            <person name="Chauveau A."/>
            <person name="Berard A."/>
            <person name="Deniot G."/>
            <person name="Guan M."/>
            <person name="Liu Z."/>
            <person name="Sun F."/>
            <person name="Lim Y.P."/>
            <person name="Lyons E."/>
            <person name="Town C.D."/>
            <person name="Bancroft I."/>
            <person name="Wang X."/>
            <person name="Meng J."/>
            <person name="Ma J."/>
            <person name="Pires J.C."/>
            <person name="King G.J."/>
            <person name="Brunel D."/>
            <person name="Delourme R."/>
            <person name="Renard M."/>
            <person name="Aury J.M."/>
            <person name="Adams K.L."/>
            <person name="Batley J."/>
            <person name="Snowdon R.J."/>
            <person name="Tost J."/>
            <person name="Edwards D."/>
            <person name="Zhou Y."/>
            <person name="Hua W."/>
            <person name="Sharpe A.G."/>
            <person name="Paterson A.H."/>
            <person name="Guan C."/>
            <person name="Wincker P."/>
        </authorList>
    </citation>
    <scope>NUCLEOTIDE SEQUENCE [LARGE SCALE GENOMIC DNA]</scope>
</reference>
<gene>
    <name evidence="1" type="primary">BnaCnng73610D</name>
    <name evidence="1" type="ORF">GSBRNA2T00017579001</name>
</gene>
<accession>A0A078JY25</accession>
<dbReference type="EMBL" id="LK046586">
    <property type="protein sequence ID" value="CDY71599.1"/>
    <property type="molecule type" value="Genomic_DNA"/>
</dbReference>
<proteinExistence type="predicted"/>
<dbReference type="Gramene" id="CDY71599">
    <property type="protein sequence ID" value="CDY71599"/>
    <property type="gene ID" value="GSBRNA2T00017579001"/>
</dbReference>
<sequence>MSYCKQKCYFVNLKCKLDKRNFLSTFSLSSKLGSSFRFFSPTPAVPLAGVGEPPICEKKLWCYGLWCGGDDLGKGLPVESASWEVGAFRSVAAVASVELAVPKWWIGVCLGSASLLLSRLLSSRQPASVFPKSRVPA</sequence>
<name>A0A078JY25_BRANA</name>
<dbReference type="PaxDb" id="3708-A0A078JY25"/>
<evidence type="ECO:0000313" key="1">
    <source>
        <dbReference type="EMBL" id="CDY71599.1"/>
    </source>
</evidence>